<comment type="similarity">
    <text evidence="2">Belongs to the osteocalcin/matrix Gla protein family.</text>
</comment>
<evidence type="ECO:0000256" key="9">
    <source>
        <dbReference type="ARBA" id="ARBA00022855"/>
    </source>
</evidence>
<keyword evidence="4" id="KW-0217">Developmental protein</keyword>
<name>A0ABD1KPC4_9TELE</name>
<evidence type="ECO:0000256" key="12">
    <source>
        <dbReference type="SAM" id="MobiDB-lite"/>
    </source>
</evidence>
<evidence type="ECO:0000313" key="15">
    <source>
        <dbReference type="Proteomes" id="UP001591681"/>
    </source>
</evidence>
<dbReference type="AlphaFoldDB" id="A0ABD1KPC4"/>
<evidence type="ECO:0000256" key="6">
    <source>
        <dbReference type="ARBA" id="ARBA00022525"/>
    </source>
</evidence>
<dbReference type="InterPro" id="IPR058704">
    <property type="entry name" value="BGLAP-like_C"/>
</dbReference>
<dbReference type="Proteomes" id="UP001591681">
    <property type="component" value="Unassembled WGS sequence"/>
</dbReference>
<keyword evidence="6" id="KW-0964">Secreted</keyword>
<dbReference type="PANTHER" id="PTHR10109">
    <property type="entry name" value="MATRIX GLA PROTEIN"/>
    <property type="match status" value="1"/>
</dbReference>
<feature type="domain" description="Gla" evidence="13">
    <location>
        <begin position="133"/>
        <end position="179"/>
    </location>
</feature>
<evidence type="ECO:0000256" key="4">
    <source>
        <dbReference type="ARBA" id="ARBA00022473"/>
    </source>
</evidence>
<evidence type="ECO:0000256" key="1">
    <source>
        <dbReference type="ARBA" id="ARBA00004613"/>
    </source>
</evidence>
<dbReference type="GO" id="GO:0005576">
    <property type="term" value="C:extracellular region"/>
    <property type="evidence" value="ECO:0007669"/>
    <property type="project" value="UniProtKB-SubCell"/>
</dbReference>
<evidence type="ECO:0000256" key="11">
    <source>
        <dbReference type="ARBA" id="ARBA00023188"/>
    </source>
</evidence>
<gene>
    <name evidence="14" type="ORF">ACEWY4_002761</name>
</gene>
<evidence type="ECO:0000256" key="2">
    <source>
        <dbReference type="ARBA" id="ARBA00008850"/>
    </source>
</evidence>
<keyword evidence="15" id="KW-1185">Reference proteome</keyword>
<dbReference type="GO" id="GO:0051216">
    <property type="term" value="P:cartilage development"/>
    <property type="evidence" value="ECO:0007669"/>
    <property type="project" value="UniProtKB-KW"/>
</dbReference>
<dbReference type="GO" id="GO:0001503">
    <property type="term" value="P:ossification"/>
    <property type="evidence" value="ECO:0007669"/>
    <property type="project" value="UniProtKB-KW"/>
</dbReference>
<feature type="region of interest" description="Disordered" evidence="12">
    <location>
        <begin position="25"/>
        <end position="49"/>
    </location>
</feature>
<dbReference type="Pfam" id="PF25890">
    <property type="entry name" value="BGLAP_C"/>
    <property type="match status" value="1"/>
</dbReference>
<evidence type="ECO:0000256" key="8">
    <source>
        <dbReference type="ARBA" id="ARBA00022782"/>
    </source>
</evidence>
<dbReference type="InterPro" id="IPR027118">
    <property type="entry name" value="MGP"/>
</dbReference>
<dbReference type="InterPro" id="IPR000294">
    <property type="entry name" value="GLA_domain"/>
</dbReference>
<reference evidence="14 15" key="1">
    <citation type="submission" date="2024-09" db="EMBL/GenBank/DDBJ databases">
        <title>A chromosome-level genome assembly of Gray's grenadier anchovy, Coilia grayii.</title>
        <authorList>
            <person name="Fu Z."/>
        </authorList>
    </citation>
    <scope>NUCLEOTIDE SEQUENCE [LARGE SCALE GENOMIC DNA]</scope>
    <source>
        <strain evidence="14">G4</strain>
        <tissue evidence="14">Muscle</tissue>
    </source>
</reference>
<evidence type="ECO:0000313" key="14">
    <source>
        <dbReference type="EMBL" id="KAL2101000.1"/>
    </source>
</evidence>
<dbReference type="EMBL" id="JBHFQA010000003">
    <property type="protein sequence ID" value="KAL2101000.1"/>
    <property type="molecule type" value="Genomic_DNA"/>
</dbReference>
<dbReference type="SUPFAM" id="SSF57630">
    <property type="entry name" value="GLA-domain"/>
    <property type="match status" value="1"/>
</dbReference>
<sequence length="206" mass="23067">MDSNELTLDIHTGLHAIHWQQCNPQHPHLHHSPPASDLRTAAATPEGGTDLTNQIREITQLRLPFGSHLKTGDMSSLLQYCTTLCVILALGLCYDSQESHESFEDLFVSPSRANSFIPPRNGGGINSQPRVNTNYNYNYNRRRVKSPAEIRSEICEDYIPCRIHALRYGYQNAYQTYFGPRQGVVAGAPAPAPAAPAPVFNNYRRY</sequence>
<organism evidence="14 15">
    <name type="scientific">Coilia grayii</name>
    <name type="common">Gray's grenadier anchovy</name>
    <dbReference type="NCBI Taxonomy" id="363190"/>
    <lineage>
        <taxon>Eukaryota</taxon>
        <taxon>Metazoa</taxon>
        <taxon>Chordata</taxon>
        <taxon>Craniata</taxon>
        <taxon>Vertebrata</taxon>
        <taxon>Euteleostomi</taxon>
        <taxon>Actinopterygii</taxon>
        <taxon>Neopterygii</taxon>
        <taxon>Teleostei</taxon>
        <taxon>Clupei</taxon>
        <taxon>Clupeiformes</taxon>
        <taxon>Clupeoidei</taxon>
        <taxon>Engraulidae</taxon>
        <taxon>Coilinae</taxon>
        <taxon>Coilia</taxon>
    </lineage>
</organism>
<dbReference type="PROSITE" id="PS50998">
    <property type="entry name" value="GLA_2"/>
    <property type="match status" value="1"/>
</dbReference>
<keyword evidence="9" id="KW-0892">Osteogenesis</keyword>
<evidence type="ECO:0000256" key="7">
    <source>
        <dbReference type="ARBA" id="ARBA00022553"/>
    </source>
</evidence>
<proteinExistence type="inferred from homology"/>
<evidence type="ECO:0000256" key="10">
    <source>
        <dbReference type="ARBA" id="ARBA00023157"/>
    </source>
</evidence>
<keyword evidence="5" id="KW-0301">Gamma-carboxyglutamic acid</keyword>
<evidence type="ECO:0000259" key="13">
    <source>
        <dbReference type="PROSITE" id="PS50998"/>
    </source>
</evidence>
<evidence type="ECO:0000256" key="5">
    <source>
        <dbReference type="ARBA" id="ARBA00022479"/>
    </source>
</evidence>
<comment type="caution">
    <text evidence="14">The sequence shown here is derived from an EMBL/GenBank/DDBJ whole genome shotgun (WGS) entry which is preliminary data.</text>
</comment>
<dbReference type="InterPro" id="IPR035972">
    <property type="entry name" value="GLA-like_dom_SF"/>
</dbReference>
<keyword evidence="8" id="KW-0221">Differentiation</keyword>
<dbReference type="GO" id="GO:0030154">
    <property type="term" value="P:cell differentiation"/>
    <property type="evidence" value="ECO:0007669"/>
    <property type="project" value="UniProtKB-KW"/>
</dbReference>
<comment type="subcellular location">
    <subcellularLocation>
        <location evidence="1">Secreted</location>
    </subcellularLocation>
</comment>
<protein>
    <recommendedName>
        <fullName evidence="3">Matrix Gla protein</fullName>
    </recommendedName>
</protein>
<dbReference type="PANTHER" id="PTHR10109:SF0">
    <property type="entry name" value="MATRIX GLA PROTEIN"/>
    <property type="match status" value="1"/>
</dbReference>
<keyword evidence="10" id="KW-1015">Disulfide bond</keyword>
<keyword evidence="11" id="KW-0891">Chondrogenesis</keyword>
<keyword evidence="7" id="KW-0597">Phosphoprotein</keyword>
<evidence type="ECO:0000256" key="3">
    <source>
        <dbReference type="ARBA" id="ARBA00017145"/>
    </source>
</evidence>
<accession>A0ABD1KPC4</accession>